<keyword evidence="7 10" id="KW-0067">ATP-binding</keyword>
<proteinExistence type="inferred from homology"/>
<comment type="subunit">
    <text evidence="10">Heterotrimer of RecB, RecC and RecD. All subunits contribute to DNA-binding.</text>
</comment>
<dbReference type="GO" id="GO:0005524">
    <property type="term" value="F:ATP binding"/>
    <property type="evidence" value="ECO:0007669"/>
    <property type="project" value="UniProtKB-UniRule"/>
</dbReference>
<dbReference type="InterPro" id="IPR006697">
    <property type="entry name" value="RecC"/>
</dbReference>
<dbReference type="PANTHER" id="PTHR30591:SF1">
    <property type="entry name" value="RECBCD ENZYME SUBUNIT RECC"/>
    <property type="match status" value="1"/>
</dbReference>
<keyword evidence="1 10" id="KW-0540">Nuclease</keyword>
<dbReference type="SUPFAM" id="SSF52980">
    <property type="entry name" value="Restriction endonuclease-like"/>
    <property type="match status" value="1"/>
</dbReference>
<evidence type="ECO:0000256" key="10">
    <source>
        <dbReference type="HAMAP-Rule" id="MF_01486"/>
    </source>
</evidence>
<evidence type="ECO:0000256" key="4">
    <source>
        <dbReference type="ARBA" id="ARBA00022801"/>
    </source>
</evidence>
<keyword evidence="9 10" id="KW-0234">DNA repair</keyword>
<dbReference type="GO" id="GO:0008854">
    <property type="term" value="F:exodeoxyribonuclease V activity"/>
    <property type="evidence" value="ECO:0007669"/>
    <property type="project" value="InterPro"/>
</dbReference>
<evidence type="ECO:0000256" key="2">
    <source>
        <dbReference type="ARBA" id="ARBA00022741"/>
    </source>
</evidence>
<sequence length="1211" mass="140898">MGIHVIQSQRIDVLLQGVLASTSQPSTHPLQVLKAQHFIVPSPAVEQWLIQKLAEQQGMTANYQFHQRVRGFQWYAYQQVLTAHKEQVRKANIPRLIFKWRVHQALQEFIQPDEMSIDDSHPLHSIVQRIYDSADRLEQGIEKQLKKQKMLYWVAEQVADLFSNYMVYRGQCQRGCENTCTCPNNWLAAWGQGRALDIEKYIAQKDKEISAFTLQQTQELERWQRWLWQQHFHEDFMQMQQIDELFWQELDHPERQKKALSRLPEQIVVFTLLDLPPSQLQFLRRLGQYIDVLILHYNPSQEYWADSVDPLWKQRYDLGVKERFIAKNPQATDAEIADFFDKFTLNFNAEARESRHPLLTRLGKQARDHFSLLSNLSTGEEGKWVDAFVDDFPESLLGKVQSDILHLVEPQPKQYELALKDDSIQIHVCHSTLRQLEVLKEQLIGWLAKPHEQPRRPNDILVLVPNLAEVEPLIRSVFPATATEQGVHLPVKIAGIASLDALNAWRAVIGRIHLMQGRFSFDDFADWLGLHATQQCYALEYAQVERVLALLADAGFKRGLDAEHLKRSLCDGDDDYRYSFKFALERLALGIAIPEHATFNQVLSYAKVQPGDFELIGTLIQIYQDLNERRDWLIMHEQRKVHTVEYWLQVLSQDIVEFEQAGVVALKTAREIVKKQERMLTLASYYAEAETGTLRKITLPLPYILDEIQRTLENQTAQAEPTGQITFAQIGQIRPLPYRLIVMLNLDAGQFPNRDTHVPFDLMDALRQQLGDRSRLEDDQGAFLDALLLAQENLWLFYNGFDVNDGEVRDPSSILQEFREHLALIVKPEPNAPEREVIEGIEIPSQLKQLYHLHYLQPFDPKGFIAENSYIRYQDHWFNVAMQIQQASGVLKPWANTSYPLEIPDMLVLDSHQWIQDVTFPARLYLKTLGVENLGSVGELDQNEPLLLDGLGRYTIRHFLQQNEQQAQPEALLDQLPVGKVQYSAWQQGIFEQECLLERLHHYAPAVTQTTQRVWRIAKQLHMNITVPKSETQDWVSMEASSARAKRRAKVWLEYLLWLAYLNEGSAGAERHRIVVFSDQTVICKGISSEQARQYLQPWFKIWRYAQRQPLVLPAALMLKPLEKAKAYQWEVSNQTEKIKLDEKSYTELLKYWNETGSFTAIDMTQNEACKLHKDWRFILQEQDAQALLQHACDEFAYDLYHPVFQFQYSE</sequence>
<evidence type="ECO:0000256" key="3">
    <source>
        <dbReference type="ARBA" id="ARBA00022763"/>
    </source>
</evidence>
<accession>A0A7H2ZDI5</accession>
<comment type="miscellaneous">
    <text evidence="10">In the RecBCD complex, RecB has a slow 3'-5' helicase, an exonuclease activity and loads RecA onto ssDNA, RecD has a fast 5'-3' helicase activity, while RecC stimulates the ATPase and processivity of the RecB helicase and contributes to recognition of the Chi site.</text>
</comment>
<feature type="domain" description="RecC C-terminal" evidence="11">
    <location>
        <begin position="912"/>
        <end position="1123"/>
    </location>
</feature>
<dbReference type="Pfam" id="PF17946">
    <property type="entry name" value="RecC_C"/>
    <property type="match status" value="1"/>
</dbReference>
<comment type="function">
    <text evidence="10">A helicase/nuclease that prepares dsDNA breaks (DSB) for recombinational DNA repair. Binds to DSBs and unwinds DNA via a highly rapid and processive ATP-dependent bidirectional helicase activity. Unwinds dsDNA until it encounters a Chi (crossover hotspot instigator) sequence from the 3' direction. Cuts ssDNA a few nucleotides 3' to the Chi site. The properties and activities of the enzyme are changed at Chi. The Chi-altered holoenzyme produces a long 3'-ssDNA overhang and facilitates RecA-binding to the ssDNA for homologous DNA recombination and repair. Holoenzyme degrades any linearized DNA that is unable to undergo homologous recombination. In the holoenzyme this subunit recognizes the wild-type Chi sequence, and when added to isolated RecB increases its ATP-dependent helicase processivity.</text>
</comment>
<evidence type="ECO:0000259" key="11">
    <source>
        <dbReference type="Pfam" id="PF17946"/>
    </source>
</evidence>
<dbReference type="GO" id="GO:0000724">
    <property type="term" value="P:double-strand break repair via homologous recombination"/>
    <property type="evidence" value="ECO:0007669"/>
    <property type="project" value="UniProtKB-UniRule"/>
</dbReference>
<dbReference type="InterPro" id="IPR041500">
    <property type="entry name" value="RecC_C"/>
</dbReference>
<organism evidence="12 13">
    <name type="scientific">Acinetobacter seifertii</name>
    <dbReference type="NCBI Taxonomy" id="1530123"/>
    <lineage>
        <taxon>Bacteria</taxon>
        <taxon>Pseudomonadati</taxon>
        <taxon>Pseudomonadota</taxon>
        <taxon>Gammaproteobacteria</taxon>
        <taxon>Moraxellales</taxon>
        <taxon>Moraxellaceae</taxon>
        <taxon>Acinetobacter</taxon>
        <taxon>Acinetobacter calcoaceticus/baumannii complex</taxon>
    </lineage>
</organism>
<evidence type="ECO:0000256" key="6">
    <source>
        <dbReference type="ARBA" id="ARBA00022839"/>
    </source>
</evidence>
<dbReference type="SUPFAM" id="SSF52540">
    <property type="entry name" value="P-loop containing nucleoside triphosphate hydrolases"/>
    <property type="match status" value="2"/>
</dbReference>
<evidence type="ECO:0000313" key="12">
    <source>
        <dbReference type="EMBL" id="QOD73536.1"/>
    </source>
</evidence>
<evidence type="ECO:0000256" key="9">
    <source>
        <dbReference type="ARBA" id="ARBA00023204"/>
    </source>
</evidence>
<dbReference type="GO" id="GO:0003678">
    <property type="term" value="F:DNA helicase activity"/>
    <property type="evidence" value="ECO:0007669"/>
    <property type="project" value="UniProtKB-UniRule"/>
</dbReference>
<evidence type="ECO:0000256" key="5">
    <source>
        <dbReference type="ARBA" id="ARBA00022806"/>
    </source>
</evidence>
<evidence type="ECO:0000256" key="7">
    <source>
        <dbReference type="ARBA" id="ARBA00022840"/>
    </source>
</evidence>
<dbReference type="PANTHER" id="PTHR30591">
    <property type="entry name" value="RECBCD ENZYME SUBUNIT RECC"/>
    <property type="match status" value="1"/>
</dbReference>
<dbReference type="Gene3D" id="3.40.50.300">
    <property type="entry name" value="P-loop containing nucleotide triphosphate hydrolases"/>
    <property type="match status" value="2"/>
</dbReference>
<reference evidence="13" key="2">
    <citation type="submission" date="2020-10" db="EMBL/GenBank/DDBJ databases">
        <title>Clinical and molecular characterization of Acinetobacter seifertii in Taiwan.</title>
        <authorList>
            <person name="Li L.-H."/>
            <person name="Yang Y.-S."/>
            <person name="Sun J.-R."/>
            <person name="Huang T.-W."/>
            <person name="Huang W.-C."/>
            <person name="Wang Y.-C."/>
            <person name="Kuo T.-H."/>
            <person name="Kuo S.-C."/>
            <person name="Chen T.-L."/>
        </authorList>
    </citation>
    <scope>NUCLEOTIDE SEQUENCE [LARGE SCALE GENOMIC DNA]</scope>
    <source>
        <strain evidence="13">AS42</strain>
    </source>
</reference>
<keyword evidence="6 10" id="KW-0269">Exonuclease</keyword>
<dbReference type="Pfam" id="PF04257">
    <property type="entry name" value="Exonuc_V_gamma"/>
    <property type="match status" value="1"/>
</dbReference>
<keyword evidence="3 10" id="KW-0227">DNA damage</keyword>
<dbReference type="HAMAP" id="MF_01486">
    <property type="entry name" value="RecC"/>
    <property type="match status" value="1"/>
</dbReference>
<keyword evidence="8 10" id="KW-0238">DNA-binding</keyword>
<dbReference type="GO" id="GO:0009338">
    <property type="term" value="C:exodeoxyribonuclease V complex"/>
    <property type="evidence" value="ECO:0007669"/>
    <property type="project" value="InterPro"/>
</dbReference>
<keyword evidence="5 10" id="KW-0347">Helicase</keyword>
<protein>
    <recommendedName>
        <fullName evidence="10">RecBCD enzyme subunit RecC</fullName>
    </recommendedName>
    <alternativeName>
        <fullName evidence="10">Exonuclease V subunit RecC</fullName>
        <shortName evidence="10">ExoV subunit RecC</shortName>
    </alternativeName>
    <alternativeName>
        <fullName evidence="10">Helicase/nuclease RecBCD subunit RecC</fullName>
    </alternativeName>
</protein>
<dbReference type="GO" id="GO:0003677">
    <property type="term" value="F:DNA binding"/>
    <property type="evidence" value="ECO:0007669"/>
    <property type="project" value="UniProtKB-UniRule"/>
</dbReference>
<comment type="similarity">
    <text evidence="10">Belongs to the RecC family.</text>
</comment>
<dbReference type="Gene3D" id="3.40.50.10930">
    <property type="match status" value="2"/>
</dbReference>
<evidence type="ECO:0000256" key="8">
    <source>
        <dbReference type="ARBA" id="ARBA00023125"/>
    </source>
</evidence>
<name>A0A7H2ZDI5_9GAMM</name>
<keyword evidence="2 10" id="KW-0547">Nucleotide-binding</keyword>
<dbReference type="AlphaFoldDB" id="A0A7H2ZDI5"/>
<gene>
    <name evidence="10" type="primary">recC</name>
    <name evidence="12" type="ORF">IC779_01785</name>
</gene>
<dbReference type="PIRSF" id="PIRSF000980">
    <property type="entry name" value="RecC"/>
    <property type="match status" value="1"/>
</dbReference>
<keyword evidence="4 10" id="KW-0378">Hydrolase</keyword>
<dbReference type="RefSeq" id="WP_151792276.1">
    <property type="nucleotide sequence ID" value="NZ_BKOK01000005.1"/>
</dbReference>
<reference evidence="12 13" key="1">
    <citation type="submission" date="2020-09" db="EMBL/GenBank/DDBJ databases">
        <authorList>
            <person name="Chen F.-J."/>
            <person name="Lee Y.-T."/>
        </authorList>
    </citation>
    <scope>NUCLEOTIDE SEQUENCE [LARGE SCALE GENOMIC DNA]</scope>
    <source>
        <strain evidence="12 13">AS42</strain>
    </source>
</reference>
<dbReference type="Proteomes" id="UP000516672">
    <property type="component" value="Chromosome"/>
</dbReference>
<dbReference type="EMBL" id="CP061828">
    <property type="protein sequence ID" value="QOD73536.1"/>
    <property type="molecule type" value="Genomic_DNA"/>
</dbReference>
<evidence type="ECO:0000256" key="1">
    <source>
        <dbReference type="ARBA" id="ARBA00022722"/>
    </source>
</evidence>
<dbReference type="InterPro" id="IPR027417">
    <property type="entry name" value="P-loop_NTPase"/>
</dbReference>
<dbReference type="InterPro" id="IPR011335">
    <property type="entry name" value="Restrct_endonuc-II-like"/>
</dbReference>
<evidence type="ECO:0000313" key="13">
    <source>
        <dbReference type="Proteomes" id="UP000516672"/>
    </source>
</evidence>